<comment type="caution">
    <text evidence="1">The sequence shown here is derived from an EMBL/GenBank/DDBJ whole genome shotgun (WGS) entry which is preliminary data.</text>
</comment>
<accession>A0ABT6HPH5</accession>
<dbReference type="RefSeq" id="WP_279929212.1">
    <property type="nucleotide sequence ID" value="NZ_JARWBG010000019.1"/>
</dbReference>
<evidence type="ECO:0000313" key="1">
    <source>
        <dbReference type="EMBL" id="MDH2390626.1"/>
    </source>
</evidence>
<evidence type="ECO:0000313" key="2">
    <source>
        <dbReference type="Proteomes" id="UP001223144"/>
    </source>
</evidence>
<dbReference type="Proteomes" id="UP001223144">
    <property type="component" value="Unassembled WGS sequence"/>
</dbReference>
<reference evidence="1 2" key="1">
    <citation type="submission" date="2023-04" db="EMBL/GenBank/DDBJ databases">
        <title>Streptomyces chengmaiensis sp. nov. isolated from the stem of mangrove plant in Hainan.</title>
        <authorList>
            <person name="Huang X."/>
            <person name="Zhou S."/>
            <person name="Chu X."/>
            <person name="Xie Y."/>
            <person name="Lin Y."/>
        </authorList>
    </citation>
    <scope>NUCLEOTIDE SEQUENCE [LARGE SCALE GENOMIC DNA]</scope>
    <source>
        <strain evidence="1 2">HNM0663</strain>
    </source>
</reference>
<dbReference type="EMBL" id="JARWBG010000019">
    <property type="protein sequence ID" value="MDH2390626.1"/>
    <property type="molecule type" value="Genomic_DNA"/>
</dbReference>
<organism evidence="1 2">
    <name type="scientific">Streptomyces chengmaiensis</name>
    <dbReference type="NCBI Taxonomy" id="3040919"/>
    <lineage>
        <taxon>Bacteria</taxon>
        <taxon>Bacillati</taxon>
        <taxon>Actinomycetota</taxon>
        <taxon>Actinomycetes</taxon>
        <taxon>Kitasatosporales</taxon>
        <taxon>Streptomycetaceae</taxon>
        <taxon>Streptomyces</taxon>
    </lineage>
</organism>
<keyword evidence="2" id="KW-1185">Reference proteome</keyword>
<gene>
    <name evidence="1" type="ORF">QCN29_17875</name>
</gene>
<evidence type="ECO:0008006" key="3">
    <source>
        <dbReference type="Google" id="ProtNLM"/>
    </source>
</evidence>
<protein>
    <recommendedName>
        <fullName evidence="3">Transposase</fullName>
    </recommendedName>
</protein>
<sequence>MIKDRLPHGSLLGVSEHLVHPDRLAANRRLRAAAEAVDELWSSEEEIAERYGLFLTCRRSRNSALSGIL</sequence>
<proteinExistence type="predicted"/>
<name>A0ABT6HPH5_9ACTN</name>